<evidence type="ECO:0000256" key="1">
    <source>
        <dbReference type="SAM" id="Coils"/>
    </source>
</evidence>
<organism evidence="2 3">
    <name type="scientific">Mycena rosella</name>
    <name type="common">Pink bonnet</name>
    <name type="synonym">Agaricus rosellus</name>
    <dbReference type="NCBI Taxonomy" id="1033263"/>
    <lineage>
        <taxon>Eukaryota</taxon>
        <taxon>Fungi</taxon>
        <taxon>Dikarya</taxon>
        <taxon>Basidiomycota</taxon>
        <taxon>Agaricomycotina</taxon>
        <taxon>Agaricomycetes</taxon>
        <taxon>Agaricomycetidae</taxon>
        <taxon>Agaricales</taxon>
        <taxon>Marasmiineae</taxon>
        <taxon>Mycenaceae</taxon>
        <taxon>Mycena</taxon>
    </lineage>
</organism>
<proteinExistence type="predicted"/>
<comment type="caution">
    <text evidence="2">The sequence shown here is derived from an EMBL/GenBank/DDBJ whole genome shotgun (WGS) entry which is preliminary data.</text>
</comment>
<protein>
    <submittedName>
        <fullName evidence="2">Uncharacterized protein</fullName>
    </submittedName>
</protein>
<dbReference type="AlphaFoldDB" id="A0AAD7DWG1"/>
<dbReference type="Proteomes" id="UP001221757">
    <property type="component" value="Unassembled WGS sequence"/>
</dbReference>
<accession>A0AAD7DWG1</accession>
<keyword evidence="3" id="KW-1185">Reference proteome</keyword>
<evidence type="ECO:0000313" key="3">
    <source>
        <dbReference type="Proteomes" id="UP001221757"/>
    </source>
</evidence>
<keyword evidence="1" id="KW-0175">Coiled coil</keyword>
<evidence type="ECO:0000313" key="2">
    <source>
        <dbReference type="EMBL" id="KAJ7701431.1"/>
    </source>
</evidence>
<reference evidence="2" key="1">
    <citation type="submission" date="2023-03" db="EMBL/GenBank/DDBJ databases">
        <title>Massive genome expansion in bonnet fungi (Mycena s.s.) driven by repeated elements and novel gene families across ecological guilds.</title>
        <authorList>
            <consortium name="Lawrence Berkeley National Laboratory"/>
            <person name="Harder C.B."/>
            <person name="Miyauchi S."/>
            <person name="Viragh M."/>
            <person name="Kuo A."/>
            <person name="Thoen E."/>
            <person name="Andreopoulos B."/>
            <person name="Lu D."/>
            <person name="Skrede I."/>
            <person name="Drula E."/>
            <person name="Henrissat B."/>
            <person name="Morin E."/>
            <person name="Kohler A."/>
            <person name="Barry K."/>
            <person name="LaButti K."/>
            <person name="Morin E."/>
            <person name="Salamov A."/>
            <person name="Lipzen A."/>
            <person name="Mereny Z."/>
            <person name="Hegedus B."/>
            <person name="Baldrian P."/>
            <person name="Stursova M."/>
            <person name="Weitz H."/>
            <person name="Taylor A."/>
            <person name="Grigoriev I.V."/>
            <person name="Nagy L.G."/>
            <person name="Martin F."/>
            <person name="Kauserud H."/>
        </authorList>
    </citation>
    <scope>NUCLEOTIDE SEQUENCE</scope>
    <source>
        <strain evidence="2">CBHHK067</strain>
    </source>
</reference>
<name>A0AAD7DWG1_MYCRO</name>
<sequence>MFLQSNFASRLNANYIPSDAEIEEIRTALTSPLYQLSLLDEQIAQMQAAMDKLAAECALLKGEIDQHQALISPI</sequence>
<feature type="coiled-coil region" evidence="1">
    <location>
        <begin position="36"/>
        <end position="70"/>
    </location>
</feature>
<dbReference type="EMBL" id="JARKIE010000017">
    <property type="protein sequence ID" value="KAJ7701431.1"/>
    <property type="molecule type" value="Genomic_DNA"/>
</dbReference>
<gene>
    <name evidence="2" type="ORF">B0H17DRAFT_924564</name>
</gene>